<dbReference type="PANTHER" id="PTHR15977">
    <property type="entry name" value="CILIA- AND FLAGELLA-ASSOCIATED PROTEIN 46"/>
    <property type="match status" value="1"/>
</dbReference>
<evidence type="ECO:0000256" key="1">
    <source>
        <dbReference type="SAM" id="MobiDB-lite"/>
    </source>
</evidence>
<organism evidence="2 3">
    <name type="scientific">Priapulus caudatus</name>
    <name type="common">Priapulid worm</name>
    <dbReference type="NCBI Taxonomy" id="37621"/>
    <lineage>
        <taxon>Eukaryota</taxon>
        <taxon>Metazoa</taxon>
        <taxon>Ecdysozoa</taxon>
        <taxon>Scalidophora</taxon>
        <taxon>Priapulida</taxon>
        <taxon>Priapulimorpha</taxon>
        <taxon>Priapulimorphida</taxon>
        <taxon>Priapulidae</taxon>
        <taxon>Priapulus</taxon>
    </lineage>
</organism>
<feature type="region of interest" description="Disordered" evidence="1">
    <location>
        <begin position="966"/>
        <end position="994"/>
    </location>
</feature>
<feature type="region of interest" description="Disordered" evidence="1">
    <location>
        <begin position="755"/>
        <end position="776"/>
    </location>
</feature>
<evidence type="ECO:0000313" key="3">
    <source>
        <dbReference type="RefSeq" id="XP_014681729.1"/>
    </source>
</evidence>
<reference evidence="3" key="1">
    <citation type="submission" date="2025-08" db="UniProtKB">
        <authorList>
            <consortium name="RefSeq"/>
        </authorList>
    </citation>
    <scope>IDENTIFICATION</scope>
</reference>
<gene>
    <name evidence="3" type="primary">LOC106821440</name>
</gene>
<dbReference type="InterPro" id="IPR039586">
    <property type="entry name" value="CFAP46"/>
</dbReference>
<proteinExistence type="predicted"/>
<name>A0ABM1FBA8_PRICU</name>
<dbReference type="SUPFAM" id="SSF48452">
    <property type="entry name" value="TPR-like"/>
    <property type="match status" value="1"/>
</dbReference>
<protein>
    <submittedName>
        <fullName evidence="3">Cilia- and flagella-associated protein 46-like</fullName>
    </submittedName>
</protein>
<feature type="region of interest" description="Disordered" evidence="1">
    <location>
        <begin position="2167"/>
        <end position="2198"/>
    </location>
</feature>
<dbReference type="InterPro" id="IPR011990">
    <property type="entry name" value="TPR-like_helical_dom_sf"/>
</dbReference>
<feature type="compositionally biased region" description="Polar residues" evidence="1">
    <location>
        <begin position="546"/>
        <end position="561"/>
    </location>
</feature>
<accession>A0ABM1FBA8</accession>
<feature type="region of interest" description="Disordered" evidence="1">
    <location>
        <begin position="546"/>
        <end position="585"/>
    </location>
</feature>
<keyword evidence="2" id="KW-1185">Reference proteome</keyword>
<evidence type="ECO:0000313" key="2">
    <source>
        <dbReference type="Proteomes" id="UP000695022"/>
    </source>
</evidence>
<sequence>MEVDQYLDLATRVAEKGMAMEHSPLQQATIESITELVVKALEVAKLTENYADHIYDASLVFWKLTEPWIRNGALGYLGTGLSAITEALCNTEHPDHTWLAQLLTLLVEAHIENGDLCKASSGAAEALRVALQYEEWECAQRITQLQGRWNLMNDEFWSHIASQPHLVVQLELHQLGRHLSSPRNILKKKSEDGLLGLYKRILSVNSKALATDPDNPKQESNMPEPLSDDIKLSATDRLSLLTELAWLCVDYDNITLATKCSEQMCSITEMNRSQKIEHLFLRCQILLKTNSQTSTQISSEYHLQMAQKCETGLSKALKIGDRRLIEKGVATLWNATLPLMQQGPKSTVRRWLQSALDALDQVHSCLSEVRLGVLLQLAHIEAEQGDLRQAIQHLIVAQDIDHSGKHSAYITQTLYQLRLTVNPYQELDNEEDKATLIMTQVRLQLGNTDPKVIQSTLLSAGQVLARGKFLEMVDYNCTDSKELAADRYKNARLAIEEMGRPMPQADSHYRQSMWLELAELAAMHAAWDVARAAARICKLQYSSTGTCSSPVMSTEPPTATGSAHGALSEQTDNPAGEAEKLPEGELEPISSELLEVDRWMARAGLILAEGLMHLLNICDATKVEEESDVDEKVLAVEEGEGKLVAGKEEKLTTHSQNIAAEVYSSLHSAMVMANRAKMPELVYRVVASMWNFSQRLVVDGQEHKLVSHFLPALEILQGSSCARSCELVTMLTAVAARGLIKPWLTRKAVEQPVSPVTPALGKKGKSAKGKGTEGPVISTEEANDYKQALTLTERAKDVVVASCRQEGVLVSLSVYQNLLDEWVHCKHLTRQSIGKDYGTANMEDKDVAALASFTCALVAHSMLRHRSDAASLITVKEVVLYAEACSWRERDGDVELRLWTDLGRMALLDGERCIAEKCCRLAVAVDHYKRSVKNKAILSEAWFQLGTSLMPDASIKTVERNAVPEAMTKSRPGTRQVANATVPKQPAEASASVGKTSNEALHATVCSAKHGYEAQRPDLVTRAMRLFWNMCRPLVEKSSDRSTLAEQVKLILKYSAKGRRSGQSCADADDASIRAALYAVLLQSHADREQWKLCLHTADEALKSLPRGRHCLPIYRLRILASAMMHLPIDADIKKFVDEGDEQVAALWRMVAMTMSNMEDRVLALHQGVQALAAPASRSRRVELLFEIAAVLRTDRSSRERVTPVLQDIINLLSDLETHVVTTSNATLTAQSRDNPEKDQCTLGVWWLDCQVKVHVLMAEQAGFGTDQHRSESMQAADYATRLVQMVLRSALEDDKLRISSGKSVGSRDSKTGKGRSKIGACTMPNSAEEWAEFNIPTEVLHVLRKDQPGLTSVSVTTVNNPSMSFELIDQLIDSLHTLGLTLLCCPLLVLQQLLGEGLLQSKPLVAYVNLRYLKICEDLGLTDAAERWSHCLHDVGMTIEVALCLQVPGTDVQQVAMIERALIGQADVLYKLHRPAEAVACAEGAQQCGEMLRGRVMLSHATRDLLGRLLLTRALLVLQAGDTHAALRLLQQARRLPSTVSLSRDVMLGIIETLVTAGRTDEAVGFLDEAARDGEAAGSRDRAYYRASLRGLHAGLLAHTAPDRSSELDVVDLNSTTGRLFEESWKELLQLGYVREALGVATKHADFLACVGANSTDKLQLYERHLEARRVLVSAEVEADKLLTTTKRDLGGQSSLCRPVEREVVTVKLDHYELCLDMLELWTKEKLQYDIEQRSKHPTVRLIEEYTWSDEDMPVQQREWQTTCCSLATKVLCSLSKLHDTFDHYPTLHARYLWLLGRCKELASNAAGLHQPLQSQLRAVLSSQPSQTNNDEIHTTDDCQPKVGMHQKPDQHISQTMAAAALTHQLLSEASEHLQLSCKIALQSGCLHTAAGAALGLVELCGHSDPHLAGEYLALYQSCLASDKLREVLSYALKRAPHTLLTSGERLLQHAEVADTWTGESVHSQLLHNYTAWQTLQVSPQHLALMKDLPANFTVVVLQHSLDRSMLYGAVLEKPKHTTGKMVKQPGIHDHPIVCRMQSNPDKLRLLVDQSRMLSDKLDAAEHKRCMFSEKQQQGSATQAEGKRECEEELQNLVASTEMYLQPVLSQISEVFQMVDNSASHQQEALVILADCWLMQLPLECLQVCSGFGAVCRDFSLQILHHRFHHSTKKDERKGSASSDTASKKKADKKTAGGKAASLRPVPAGYVGAPLAGTRYITDPHAESEVTESVLRSVLTQHAALTASWDGYHGSKHQPNLTEWQAMLGGCKSFIYCGLESLTCELQAHVLVHLSLSDCELMVLVDGAHTKESLLRVGKLRPSFDDRLSTAQLLTICGVRSLVTNALPSSTAENCTQIQRVLTEMLENNRSTGQVVQQMYCPLDSAASQPQAENPTSDVAKQQTGRFVCYGLPNVVFC</sequence>
<dbReference type="Proteomes" id="UP000695022">
    <property type="component" value="Unplaced"/>
</dbReference>
<feature type="compositionally biased region" description="Basic and acidic residues" evidence="1">
    <location>
        <begin position="2183"/>
        <end position="2192"/>
    </location>
</feature>
<dbReference type="RefSeq" id="XP_014681729.1">
    <property type="nucleotide sequence ID" value="XM_014826243.1"/>
</dbReference>
<feature type="region of interest" description="Disordered" evidence="1">
    <location>
        <begin position="209"/>
        <end position="228"/>
    </location>
</feature>
<dbReference type="GeneID" id="106821440"/>
<dbReference type="PANTHER" id="PTHR15977:SF15">
    <property type="entry name" value="CILIA- AND FLAGELLA-ASSOCIATED PROTEIN 46"/>
    <property type="match status" value="1"/>
</dbReference>